<dbReference type="PANTHER" id="PTHR36440">
    <property type="entry name" value="PUTATIVE (AFU_ORTHOLOGUE AFUA_8G07350)-RELATED"/>
    <property type="match status" value="1"/>
</dbReference>
<dbReference type="Gene3D" id="2.60.120.10">
    <property type="entry name" value="Jelly Rolls"/>
    <property type="match status" value="1"/>
</dbReference>
<feature type="domain" description="Cupin type-2" evidence="1">
    <location>
        <begin position="54"/>
        <end position="123"/>
    </location>
</feature>
<dbReference type="Proteomes" id="UP001595816">
    <property type="component" value="Unassembled WGS sequence"/>
</dbReference>
<dbReference type="InterPro" id="IPR011051">
    <property type="entry name" value="RmlC_Cupin_sf"/>
</dbReference>
<accession>A0ABV8LU58</accession>
<dbReference type="SUPFAM" id="SSF51182">
    <property type="entry name" value="RmlC-like cupins"/>
    <property type="match status" value="1"/>
</dbReference>
<organism evidence="2 3">
    <name type="scientific">Hamadaea flava</name>
    <dbReference type="NCBI Taxonomy" id="1742688"/>
    <lineage>
        <taxon>Bacteria</taxon>
        <taxon>Bacillati</taxon>
        <taxon>Actinomycetota</taxon>
        <taxon>Actinomycetes</taxon>
        <taxon>Micromonosporales</taxon>
        <taxon>Micromonosporaceae</taxon>
        <taxon>Hamadaea</taxon>
    </lineage>
</organism>
<comment type="caution">
    <text evidence="2">The sequence shown here is derived from an EMBL/GenBank/DDBJ whole genome shotgun (WGS) entry which is preliminary data.</text>
</comment>
<evidence type="ECO:0000313" key="3">
    <source>
        <dbReference type="Proteomes" id="UP001595816"/>
    </source>
</evidence>
<dbReference type="EMBL" id="JBHSAY010000014">
    <property type="protein sequence ID" value="MFC4133794.1"/>
    <property type="molecule type" value="Genomic_DNA"/>
</dbReference>
<dbReference type="InterPro" id="IPR053146">
    <property type="entry name" value="QDO-like"/>
</dbReference>
<keyword evidence="3" id="KW-1185">Reference proteome</keyword>
<reference evidence="3" key="1">
    <citation type="journal article" date="2019" name="Int. J. Syst. Evol. Microbiol.">
        <title>The Global Catalogue of Microorganisms (GCM) 10K type strain sequencing project: providing services to taxonomists for standard genome sequencing and annotation.</title>
        <authorList>
            <consortium name="The Broad Institute Genomics Platform"/>
            <consortium name="The Broad Institute Genome Sequencing Center for Infectious Disease"/>
            <person name="Wu L."/>
            <person name="Ma J."/>
        </authorList>
    </citation>
    <scope>NUCLEOTIDE SEQUENCE [LARGE SCALE GENOMIC DNA]</scope>
    <source>
        <strain evidence="3">CGMCC 4.7289</strain>
    </source>
</reference>
<evidence type="ECO:0000313" key="2">
    <source>
        <dbReference type="EMBL" id="MFC4133794.1"/>
    </source>
</evidence>
<dbReference type="RefSeq" id="WP_253755916.1">
    <property type="nucleotide sequence ID" value="NZ_JAMZDZ010000001.1"/>
</dbReference>
<name>A0ABV8LU58_9ACTN</name>
<dbReference type="InterPro" id="IPR014710">
    <property type="entry name" value="RmlC-like_jellyroll"/>
</dbReference>
<gene>
    <name evidence="2" type="ORF">ACFOZ4_24545</name>
</gene>
<sequence>MSDFTQLSSAFALLRGGVLVRDTDAEILRSDPSSVITLLADAEATGGVLTSHRTTLRDGTPGTPPHFHANCDELFFVIDGRLRVLLGQEILTLDEGDLLLVPPYMPHAYAPAPGHDADFLCVFTPGTPRADYFRLLDRVHAGEASWDDLLQAQELYDTHYVPTELWP</sequence>
<evidence type="ECO:0000259" key="1">
    <source>
        <dbReference type="Pfam" id="PF07883"/>
    </source>
</evidence>
<protein>
    <submittedName>
        <fullName evidence="2">Cupin domain-containing protein</fullName>
    </submittedName>
</protein>
<dbReference type="PANTHER" id="PTHR36440:SF1">
    <property type="entry name" value="PUTATIVE (AFU_ORTHOLOGUE AFUA_8G07350)-RELATED"/>
    <property type="match status" value="1"/>
</dbReference>
<dbReference type="Pfam" id="PF07883">
    <property type="entry name" value="Cupin_2"/>
    <property type="match status" value="1"/>
</dbReference>
<proteinExistence type="predicted"/>
<dbReference type="InterPro" id="IPR013096">
    <property type="entry name" value="Cupin_2"/>
</dbReference>